<sequence length="118" mass="13121">MDRSLGARLARHPIIATLYGTEQIDAFLDSPSEIAIVANVGLRKLHAVVGTITRADKIVTLARHTTFAAHWRPAQWPCRRVMPSSGASIRSSGKVAHERHRFLSRNRGMHLKHETPPS</sequence>
<accession>A0AAW8EPY5</accession>
<reference evidence="1" key="1">
    <citation type="submission" date="2023-07" db="EMBL/GenBank/DDBJ databases">
        <title>Sorghum-associated microbial communities from plants grown in Nebraska, USA.</title>
        <authorList>
            <person name="Schachtman D."/>
        </authorList>
    </citation>
    <scope>NUCLEOTIDE SEQUENCE</scope>
    <source>
        <strain evidence="1">DS3315</strain>
    </source>
</reference>
<name>A0AAW8EPY5_VARPD</name>
<dbReference type="Proteomes" id="UP001224845">
    <property type="component" value="Unassembled WGS sequence"/>
</dbReference>
<comment type="caution">
    <text evidence="1">The sequence shown here is derived from an EMBL/GenBank/DDBJ whole genome shotgun (WGS) entry which is preliminary data.</text>
</comment>
<dbReference type="EMBL" id="JAUSRV010000019">
    <property type="protein sequence ID" value="MDP9974732.1"/>
    <property type="molecule type" value="Genomic_DNA"/>
</dbReference>
<evidence type="ECO:0000313" key="1">
    <source>
        <dbReference type="EMBL" id="MDP9974732.1"/>
    </source>
</evidence>
<dbReference type="AlphaFoldDB" id="A0AAW8EPY5"/>
<proteinExistence type="predicted"/>
<gene>
    <name evidence="1" type="ORF">J2W39_006002</name>
</gene>
<evidence type="ECO:0000313" key="2">
    <source>
        <dbReference type="Proteomes" id="UP001224845"/>
    </source>
</evidence>
<organism evidence="1 2">
    <name type="scientific">Variovorax paradoxus</name>
    <dbReference type="NCBI Taxonomy" id="34073"/>
    <lineage>
        <taxon>Bacteria</taxon>
        <taxon>Pseudomonadati</taxon>
        <taxon>Pseudomonadota</taxon>
        <taxon>Betaproteobacteria</taxon>
        <taxon>Burkholderiales</taxon>
        <taxon>Comamonadaceae</taxon>
        <taxon>Variovorax</taxon>
    </lineage>
</organism>
<protein>
    <submittedName>
        <fullName evidence="1">Uncharacterized protein</fullName>
    </submittedName>
</protein>